<feature type="compositionally biased region" description="Basic residues" evidence="1">
    <location>
        <begin position="31"/>
        <end position="42"/>
    </location>
</feature>
<dbReference type="PATRIC" id="fig|1291379.3.peg.2254"/>
<dbReference type="EMBL" id="CP004120">
    <property type="protein sequence ID" value="AGT44755.1"/>
    <property type="molecule type" value="Genomic_DNA"/>
</dbReference>
<accession>S5ZWJ1</accession>
<proteinExistence type="predicted"/>
<evidence type="ECO:0000256" key="1">
    <source>
        <dbReference type="SAM" id="MobiDB-lite"/>
    </source>
</evidence>
<reference evidence="2 3" key="1">
    <citation type="journal article" date="2013" name="PLoS ONE">
        <title>Genome-Wide Relatedness of Treponema pedis, from Gingiva and Necrotic Skin Lesions of Pigs, with the Human Oral Pathogen Treponema denticola.</title>
        <authorList>
            <person name="Svartstrom O."/>
            <person name="Mushtaq M."/>
            <person name="Pringle M."/>
            <person name="Segerman B."/>
        </authorList>
    </citation>
    <scope>NUCLEOTIDE SEQUENCE [LARGE SCALE GENOMIC DNA]</scope>
    <source>
        <strain evidence="2">T A4</strain>
    </source>
</reference>
<dbReference type="STRING" id="1291379.TPE_2281"/>
<name>S5ZWJ1_9SPIR</name>
<organism evidence="2 3">
    <name type="scientific">Treponema pedis str. T A4</name>
    <dbReference type="NCBI Taxonomy" id="1291379"/>
    <lineage>
        <taxon>Bacteria</taxon>
        <taxon>Pseudomonadati</taxon>
        <taxon>Spirochaetota</taxon>
        <taxon>Spirochaetia</taxon>
        <taxon>Spirochaetales</taxon>
        <taxon>Treponemataceae</taxon>
        <taxon>Treponema</taxon>
    </lineage>
</organism>
<dbReference type="AlphaFoldDB" id="S5ZWJ1"/>
<feature type="region of interest" description="Disordered" evidence="1">
    <location>
        <begin position="31"/>
        <end position="55"/>
    </location>
</feature>
<evidence type="ECO:0000313" key="2">
    <source>
        <dbReference type="EMBL" id="AGT44755.1"/>
    </source>
</evidence>
<gene>
    <name evidence="2" type="ORF">TPE_2281</name>
</gene>
<dbReference type="HOGENOM" id="CLU_2439904_0_0_12"/>
<evidence type="ECO:0000313" key="3">
    <source>
        <dbReference type="Proteomes" id="UP000015620"/>
    </source>
</evidence>
<keyword evidence="3" id="KW-1185">Reference proteome</keyword>
<protein>
    <submittedName>
        <fullName evidence="2">Uncharacterized protein</fullName>
    </submittedName>
</protein>
<dbReference type="KEGG" id="tped:TPE_2281"/>
<dbReference type="Proteomes" id="UP000015620">
    <property type="component" value="Chromosome"/>
</dbReference>
<sequence length="90" mass="9999">MGNWTLPVKKGGLFYRNIGKANTLPIRKTNRKARKEKNRGLAKHGTPNPLAPSALRAVKNKNTPRTQANSEAPLPPPLDIFFLYNGAVFF</sequence>